<evidence type="ECO:0000256" key="4">
    <source>
        <dbReference type="ARBA" id="ARBA00022881"/>
    </source>
</evidence>
<evidence type="ECO:0000313" key="11">
    <source>
        <dbReference type="EMBL" id="MCQ4770588.1"/>
    </source>
</evidence>
<dbReference type="InterPro" id="IPR001162">
    <property type="entry name" value="UvrC_RNase_H_dom"/>
</dbReference>
<keyword evidence="1 7" id="KW-0963">Cytoplasm</keyword>
<evidence type="ECO:0000256" key="1">
    <source>
        <dbReference type="ARBA" id="ARBA00022490"/>
    </source>
</evidence>
<evidence type="ECO:0000256" key="5">
    <source>
        <dbReference type="ARBA" id="ARBA00023204"/>
    </source>
</evidence>
<dbReference type="RefSeq" id="WP_256304000.1">
    <property type="nucleotide sequence ID" value="NZ_JANFYS010000016.1"/>
</dbReference>
<evidence type="ECO:0000259" key="8">
    <source>
        <dbReference type="PROSITE" id="PS50151"/>
    </source>
</evidence>
<dbReference type="EMBL" id="JANFYS010000016">
    <property type="protein sequence ID" value="MCQ4770588.1"/>
    <property type="molecule type" value="Genomic_DNA"/>
</dbReference>
<name>A0AAW5JMN3_9FIRM</name>
<dbReference type="Gene3D" id="1.10.150.20">
    <property type="entry name" value="5' to 3' exonuclease, C-terminal subdomain"/>
    <property type="match status" value="1"/>
</dbReference>
<dbReference type="PANTHER" id="PTHR30562:SF1">
    <property type="entry name" value="UVRABC SYSTEM PROTEIN C"/>
    <property type="match status" value="1"/>
</dbReference>
<dbReference type="PROSITE" id="PS50165">
    <property type="entry name" value="UVRC"/>
    <property type="match status" value="1"/>
</dbReference>
<keyword evidence="5 7" id="KW-0234">DNA repair</keyword>
<dbReference type="InterPro" id="IPR004791">
    <property type="entry name" value="UvrC"/>
</dbReference>
<dbReference type="GO" id="GO:0003677">
    <property type="term" value="F:DNA binding"/>
    <property type="evidence" value="ECO:0007669"/>
    <property type="project" value="UniProtKB-UniRule"/>
</dbReference>
<dbReference type="GO" id="GO:0009380">
    <property type="term" value="C:excinuclease repair complex"/>
    <property type="evidence" value="ECO:0007669"/>
    <property type="project" value="InterPro"/>
</dbReference>
<feature type="domain" description="GIY-YIG" evidence="9">
    <location>
        <begin position="15"/>
        <end position="94"/>
    </location>
</feature>
<dbReference type="Gene3D" id="4.10.860.10">
    <property type="entry name" value="UVR domain"/>
    <property type="match status" value="1"/>
</dbReference>
<keyword evidence="6 7" id="KW-0742">SOS response</keyword>
<dbReference type="InterPro" id="IPR001943">
    <property type="entry name" value="UVR_dom"/>
</dbReference>
<dbReference type="GO" id="GO:0006289">
    <property type="term" value="P:nucleotide-excision repair"/>
    <property type="evidence" value="ECO:0007669"/>
    <property type="project" value="UniProtKB-UniRule"/>
</dbReference>
<evidence type="ECO:0000256" key="2">
    <source>
        <dbReference type="ARBA" id="ARBA00022763"/>
    </source>
</evidence>
<feature type="domain" description="UVR" evidence="8">
    <location>
        <begin position="206"/>
        <end position="241"/>
    </location>
</feature>
<evidence type="ECO:0000313" key="12">
    <source>
        <dbReference type="Proteomes" id="UP001204562"/>
    </source>
</evidence>
<dbReference type="Pfam" id="PF08459">
    <property type="entry name" value="UvrC_RNaseH_dom"/>
    <property type="match status" value="1"/>
</dbReference>
<dbReference type="Pfam" id="PF01541">
    <property type="entry name" value="GIY-YIG"/>
    <property type="match status" value="1"/>
</dbReference>
<keyword evidence="2 7" id="KW-0227">DNA damage</keyword>
<dbReference type="InterPro" id="IPR010994">
    <property type="entry name" value="RuvA_2-like"/>
</dbReference>
<dbReference type="SUPFAM" id="SSF82771">
    <property type="entry name" value="GIY-YIG endonuclease"/>
    <property type="match status" value="1"/>
</dbReference>
<evidence type="ECO:0000259" key="9">
    <source>
        <dbReference type="PROSITE" id="PS50164"/>
    </source>
</evidence>
<dbReference type="SUPFAM" id="SSF47781">
    <property type="entry name" value="RuvA domain 2-like"/>
    <property type="match status" value="1"/>
</dbReference>
<dbReference type="InterPro" id="IPR050066">
    <property type="entry name" value="UvrABC_protein_C"/>
</dbReference>
<dbReference type="AlphaFoldDB" id="A0AAW5JMN3"/>
<dbReference type="GO" id="GO:0005737">
    <property type="term" value="C:cytoplasm"/>
    <property type="evidence" value="ECO:0007669"/>
    <property type="project" value="UniProtKB-SubCell"/>
</dbReference>
<dbReference type="CDD" id="cd10434">
    <property type="entry name" value="GIY-YIG_UvrC_Cho"/>
    <property type="match status" value="1"/>
</dbReference>
<comment type="similarity">
    <text evidence="7">Belongs to the UvrC family.</text>
</comment>
<dbReference type="Pfam" id="PF22920">
    <property type="entry name" value="UvrC_RNaseH"/>
    <property type="match status" value="1"/>
</dbReference>
<sequence>MTFDELKEKAHGLPLKPGVYIMQNAKNEVIYVGKAKALKNRVSQYFANLASHTEKTRAMVSQIDHFDVIIADSEFEALILECSLIKRHQPKYNILLKDDKGYPYIRLSVHEPYPRFSLVNRPAEDGARYFGPYGSRGASQDIIDALKAALRLPQCQKRFPRDIGKERPCLYYRMGQCDGYCRREMDQSRYGEAMDQAVRLLEGRYDEVVNDLQAEMERAAAELRFERAAELRDRIRSIELLGKRQKVVAGSLADTDVVGFHRGEAKSCFVVLHYVDGDLAAKDMELIDTPMEEEREDTVSALVKQYYGGRGSLPRQILLPCEIEDEVPVLRMLSEACGRRVALMTPRRGAKMDLIRLANKNAVEEVERATSREERQSRLLEALGRMLALERGPERIEAYDISNTGDADIVASMTVFVHARPLKRDYRHFKLRDLEHADDYASMELVLTRRFRRYLDGDEKFGNLPDVLFIDGGENHARVAVRVLEAHGLDIPVFGMVKDDRHRTRALVTPEGREIGIQQNQAIFSFVGRIQEETHRFAIEFNRLQRKNRVQGSVLDQIPGVGDKRRAELLKRFKSVKNVRAASLAELEEAVPKNTARAVYDFFNRPEGEP</sequence>
<dbReference type="SUPFAM" id="SSF46600">
    <property type="entry name" value="C-terminal UvrC-binding domain of UvrB"/>
    <property type="match status" value="1"/>
</dbReference>
<evidence type="ECO:0000259" key="10">
    <source>
        <dbReference type="PROSITE" id="PS50165"/>
    </source>
</evidence>
<feature type="domain" description="UvrC family homology region profile" evidence="10">
    <location>
        <begin position="257"/>
        <end position="484"/>
    </location>
</feature>
<dbReference type="SMART" id="SM00465">
    <property type="entry name" value="GIYc"/>
    <property type="match status" value="1"/>
</dbReference>
<comment type="function">
    <text evidence="7">The UvrABC repair system catalyzes the recognition and processing of DNA lesions. UvrC both incises the 5' and 3' sides of the lesion. The N-terminal half is responsible for the 3' incision and the C-terminal half is responsible for the 5' incision.</text>
</comment>
<organism evidence="11 12">
    <name type="scientific">Intestinimonas massiliensis</name>
    <name type="common">ex Afouda et al. 2020</name>
    <dbReference type="NCBI Taxonomy" id="1673721"/>
    <lineage>
        <taxon>Bacteria</taxon>
        <taxon>Bacillati</taxon>
        <taxon>Bacillota</taxon>
        <taxon>Clostridia</taxon>
        <taxon>Eubacteriales</taxon>
        <taxon>Intestinimonas</taxon>
    </lineage>
</organism>
<keyword evidence="4 7" id="KW-0267">Excision nuclease</keyword>
<protein>
    <recommendedName>
        <fullName evidence="7">UvrABC system protein C</fullName>
        <shortName evidence="7">Protein UvrC</shortName>
    </recommendedName>
    <alternativeName>
        <fullName evidence="7">Excinuclease ABC subunit C</fullName>
    </alternativeName>
</protein>
<evidence type="ECO:0000256" key="3">
    <source>
        <dbReference type="ARBA" id="ARBA00022769"/>
    </source>
</evidence>
<dbReference type="PROSITE" id="PS50164">
    <property type="entry name" value="GIY_YIG"/>
    <property type="match status" value="1"/>
</dbReference>
<gene>
    <name evidence="7 11" type="primary">uvrC</name>
    <name evidence="11" type="ORF">NE579_08940</name>
</gene>
<evidence type="ECO:0000256" key="7">
    <source>
        <dbReference type="HAMAP-Rule" id="MF_00203"/>
    </source>
</evidence>
<dbReference type="HAMAP" id="MF_00203">
    <property type="entry name" value="UvrC"/>
    <property type="match status" value="1"/>
</dbReference>
<dbReference type="NCBIfam" id="TIGR00194">
    <property type="entry name" value="uvrC"/>
    <property type="match status" value="1"/>
</dbReference>
<dbReference type="PANTHER" id="PTHR30562">
    <property type="entry name" value="UVRC/OXIDOREDUCTASE"/>
    <property type="match status" value="1"/>
</dbReference>
<comment type="subcellular location">
    <subcellularLocation>
        <location evidence="7">Cytoplasm</location>
    </subcellularLocation>
</comment>
<dbReference type="InterPro" id="IPR000305">
    <property type="entry name" value="GIY-YIG_endonuc"/>
</dbReference>
<accession>A0AAW5JMN3</accession>
<dbReference type="InterPro" id="IPR047296">
    <property type="entry name" value="GIY-YIG_UvrC_Cho"/>
</dbReference>
<comment type="subunit">
    <text evidence="7">Interacts with UvrB in an incision complex.</text>
</comment>
<dbReference type="InterPro" id="IPR036876">
    <property type="entry name" value="UVR_dom_sf"/>
</dbReference>
<dbReference type="Gene3D" id="3.40.1440.10">
    <property type="entry name" value="GIY-YIG endonuclease"/>
    <property type="match status" value="1"/>
</dbReference>
<comment type="caution">
    <text evidence="11">The sequence shown here is derived from an EMBL/GenBank/DDBJ whole genome shotgun (WGS) entry which is preliminary data.</text>
</comment>
<dbReference type="GO" id="GO:0009432">
    <property type="term" value="P:SOS response"/>
    <property type="evidence" value="ECO:0007669"/>
    <property type="project" value="UniProtKB-UniRule"/>
</dbReference>
<proteinExistence type="inferred from homology"/>
<dbReference type="InterPro" id="IPR035901">
    <property type="entry name" value="GIY-YIG_endonuc_sf"/>
</dbReference>
<dbReference type="InterPro" id="IPR038476">
    <property type="entry name" value="UvrC_RNase_H_dom_sf"/>
</dbReference>
<dbReference type="Proteomes" id="UP001204562">
    <property type="component" value="Unassembled WGS sequence"/>
</dbReference>
<dbReference type="FunFam" id="3.40.1440.10:FF:000001">
    <property type="entry name" value="UvrABC system protein C"/>
    <property type="match status" value="1"/>
</dbReference>
<dbReference type="PROSITE" id="PS50151">
    <property type="entry name" value="UVR"/>
    <property type="match status" value="1"/>
</dbReference>
<evidence type="ECO:0000256" key="6">
    <source>
        <dbReference type="ARBA" id="ARBA00023236"/>
    </source>
</evidence>
<reference evidence="11" key="1">
    <citation type="submission" date="2022-06" db="EMBL/GenBank/DDBJ databases">
        <title>Isolation of gut microbiota from human fecal samples.</title>
        <authorList>
            <person name="Pamer E.G."/>
            <person name="Barat B."/>
            <person name="Waligurski E."/>
            <person name="Medina S."/>
            <person name="Paddock L."/>
            <person name="Mostad J."/>
        </authorList>
    </citation>
    <scope>NUCLEOTIDE SEQUENCE</scope>
    <source>
        <strain evidence="11">DFI.9.91</strain>
    </source>
</reference>
<dbReference type="Pfam" id="PF02151">
    <property type="entry name" value="UVR"/>
    <property type="match status" value="1"/>
</dbReference>
<keyword evidence="3 7" id="KW-0228">DNA excision</keyword>
<dbReference type="GO" id="GO:0009381">
    <property type="term" value="F:excinuclease ABC activity"/>
    <property type="evidence" value="ECO:0007669"/>
    <property type="project" value="UniProtKB-UniRule"/>
</dbReference>
<dbReference type="Gene3D" id="3.30.420.340">
    <property type="entry name" value="UvrC, RNAse H endonuclease domain"/>
    <property type="match status" value="1"/>
</dbReference>